<dbReference type="AlphaFoldDB" id="A0A6V8K942"/>
<dbReference type="RefSeq" id="WP_173061299.1">
    <property type="nucleotide sequence ID" value="NZ_BAABGO010000072.1"/>
</dbReference>
<organism evidence="2 3">
    <name type="scientific">Phytohabitans houttuyneae</name>
    <dbReference type="NCBI Taxonomy" id="1076126"/>
    <lineage>
        <taxon>Bacteria</taxon>
        <taxon>Bacillati</taxon>
        <taxon>Actinomycetota</taxon>
        <taxon>Actinomycetes</taxon>
        <taxon>Micromonosporales</taxon>
        <taxon>Micromonosporaceae</taxon>
    </lineage>
</organism>
<comment type="caution">
    <text evidence="2">The sequence shown here is derived from an EMBL/GenBank/DDBJ whole genome shotgun (WGS) entry which is preliminary data.</text>
</comment>
<evidence type="ECO:0000313" key="2">
    <source>
        <dbReference type="EMBL" id="GFJ81713.1"/>
    </source>
</evidence>
<name>A0A6V8K942_9ACTN</name>
<dbReference type="EMBL" id="BLPF01000002">
    <property type="protein sequence ID" value="GFJ81713.1"/>
    <property type="molecule type" value="Genomic_DNA"/>
</dbReference>
<evidence type="ECO:0000313" key="3">
    <source>
        <dbReference type="Proteomes" id="UP000482800"/>
    </source>
</evidence>
<evidence type="ECO:0000256" key="1">
    <source>
        <dbReference type="SAM" id="SignalP"/>
    </source>
</evidence>
<evidence type="ECO:0008006" key="4">
    <source>
        <dbReference type="Google" id="ProtNLM"/>
    </source>
</evidence>
<feature type="signal peptide" evidence="1">
    <location>
        <begin position="1"/>
        <end position="31"/>
    </location>
</feature>
<dbReference type="Proteomes" id="UP000482800">
    <property type="component" value="Unassembled WGS sequence"/>
</dbReference>
<keyword evidence="3" id="KW-1185">Reference proteome</keyword>
<proteinExistence type="predicted"/>
<protein>
    <recommendedName>
        <fullName evidence="4">Secreted protein</fullName>
    </recommendedName>
</protein>
<accession>A0A6V8K942</accession>
<gene>
    <name evidence="2" type="ORF">Phou_058930</name>
</gene>
<feature type="chain" id="PRO_5028986375" description="Secreted protein" evidence="1">
    <location>
        <begin position="32"/>
        <end position="293"/>
    </location>
</feature>
<keyword evidence="1" id="KW-0732">Signal</keyword>
<sequence>MNGRKLFWRGGVALALVLGGSLAAPAGPASAANIINTFKTTPTSGMNSTSPKSVTVTCPNNTFLYGPGAAIQGGNGQVTLETMRPMGAANPTSAVVTAHEVGSYSGNWSLTATANCGPAVTNLHVEPGLLDPVDSDRVKESDAACPEGQKLYGNGFDIIGGLGNVFVHDIITTGALSLRSNTVRATEHGTYTQSWSLRSYAVCGNAASTQERIIRVSATDSTAEKSANRSCPVGTEAHGAGAQVTGDTVDLDGRLTIDRVVAGEFNGLAIGHENGTVNDSWSVTMYVVCASAT</sequence>
<reference evidence="2 3" key="2">
    <citation type="submission" date="2020-03" db="EMBL/GenBank/DDBJ databases">
        <authorList>
            <person name="Ichikawa N."/>
            <person name="Kimura A."/>
            <person name="Kitahashi Y."/>
            <person name="Uohara A."/>
        </authorList>
    </citation>
    <scope>NUCLEOTIDE SEQUENCE [LARGE SCALE GENOMIC DNA]</scope>
    <source>
        <strain evidence="2 3">NBRC 108639</strain>
    </source>
</reference>
<reference evidence="2 3" key="1">
    <citation type="submission" date="2020-03" db="EMBL/GenBank/DDBJ databases">
        <title>Whole genome shotgun sequence of Phytohabitans houttuyneae NBRC 108639.</title>
        <authorList>
            <person name="Komaki H."/>
            <person name="Tamura T."/>
        </authorList>
    </citation>
    <scope>NUCLEOTIDE SEQUENCE [LARGE SCALE GENOMIC DNA]</scope>
    <source>
        <strain evidence="2 3">NBRC 108639</strain>
    </source>
</reference>